<reference evidence="3 4" key="1">
    <citation type="submission" date="2019-07" db="EMBL/GenBank/DDBJ databases">
        <title>Whole genome shotgun sequence of Microvirga aerophila NBRC 106136.</title>
        <authorList>
            <person name="Hosoyama A."/>
            <person name="Uohara A."/>
            <person name="Ohji S."/>
            <person name="Ichikawa N."/>
        </authorList>
    </citation>
    <scope>NUCLEOTIDE SEQUENCE [LARGE SCALE GENOMIC DNA]</scope>
    <source>
        <strain evidence="3 4">NBRC 106136</strain>
    </source>
</reference>
<proteinExistence type="predicted"/>
<feature type="transmembrane region" description="Helical" evidence="2">
    <location>
        <begin position="116"/>
        <end position="143"/>
    </location>
</feature>
<keyword evidence="4" id="KW-1185">Reference proteome</keyword>
<sequence>MMSNGPSAPLMSPPAADATSHGVRNSSRAAAEVSRVEPQSTLWRARGQSIARVALPAAGLTALWLLSRPYGGIVHDAQLYVGQALAELDPQGIGRDVMFVQDGQFGFSIFPHLLRFAVAALGPSLAAVGISLLGLLLWLAAMAALANRLAPGRRAWIILIFVCVLGPEYGAFGAFSYGEALAIPRPFAEAGVLAALAMWVSGRTGAGIGLLIAASLFHPIMALPGLAVVLVVLCIEDKRWIGAALAASGVVLVAAGLNLPLAGRLLTVMDPAWHDIVEARSRYLFPSHWPAEAWSRILIQGVTLVIAALLSEGRVRQLMTGVLCVSVAGLAAALIVGDLVPSLLIVQVQIWRSTWLLGVFAAAALALCSVTLWQKGGVFRAVLACLALGWVAATDLNFVVPASTVALVIFLGEPRLRDRIRPVLLRLAWVPVLALASLQAGILFSKLITVIQTKPQDAHLDLAMVQALGIHSLVITILAVIWANTAGRTWKHAWQAVASVALVLAAFMLWDDRSSLQKTIDRGTPDRELTQIIAGRPGDVVWLNPANLSWLQGGFSTWTLAGRPSWVTMMQGAGVVFSHPLALEWDRRVRQLIDLGLAGEQMRAPFTTPAVDRTPDVSHARLTTLCQSPNAPAWVIASMDHVGSTSGRAPVPTWQTPAAAVKLVVERDQITWKRYERYAIFGCSGDP</sequence>
<feature type="transmembrane region" description="Helical" evidence="2">
    <location>
        <begin position="322"/>
        <end position="348"/>
    </location>
</feature>
<feature type="transmembrane region" description="Helical" evidence="2">
    <location>
        <begin position="240"/>
        <end position="261"/>
    </location>
</feature>
<organism evidence="3 4">
    <name type="scientific">Microvirga aerophila</name>
    <dbReference type="NCBI Taxonomy" id="670291"/>
    <lineage>
        <taxon>Bacteria</taxon>
        <taxon>Pseudomonadati</taxon>
        <taxon>Pseudomonadota</taxon>
        <taxon>Alphaproteobacteria</taxon>
        <taxon>Hyphomicrobiales</taxon>
        <taxon>Methylobacteriaceae</taxon>
        <taxon>Microvirga</taxon>
    </lineage>
</organism>
<dbReference type="RefSeq" id="WP_170285041.1">
    <property type="nucleotide sequence ID" value="NZ_BJYU01000062.1"/>
</dbReference>
<feature type="transmembrane region" description="Helical" evidence="2">
    <location>
        <begin position="493"/>
        <end position="510"/>
    </location>
</feature>
<evidence type="ECO:0000256" key="2">
    <source>
        <dbReference type="SAM" id="Phobius"/>
    </source>
</evidence>
<name>A0A512BWK7_9HYPH</name>
<dbReference type="AlphaFoldDB" id="A0A512BWK7"/>
<feature type="transmembrane region" description="Helical" evidence="2">
    <location>
        <begin position="385"/>
        <end position="411"/>
    </location>
</feature>
<evidence type="ECO:0000313" key="4">
    <source>
        <dbReference type="Proteomes" id="UP000321085"/>
    </source>
</evidence>
<feature type="transmembrane region" description="Helical" evidence="2">
    <location>
        <begin position="155"/>
        <end position="177"/>
    </location>
</feature>
<accession>A0A512BWK7</accession>
<keyword evidence="2" id="KW-0472">Membrane</keyword>
<dbReference type="Proteomes" id="UP000321085">
    <property type="component" value="Unassembled WGS sequence"/>
</dbReference>
<feature type="transmembrane region" description="Helical" evidence="2">
    <location>
        <begin position="460"/>
        <end position="481"/>
    </location>
</feature>
<comment type="caution">
    <text evidence="3">The sequence shown here is derived from an EMBL/GenBank/DDBJ whole genome shotgun (WGS) entry which is preliminary data.</text>
</comment>
<dbReference type="EMBL" id="BJYU01000062">
    <property type="protein sequence ID" value="GEO16339.1"/>
    <property type="molecule type" value="Genomic_DNA"/>
</dbReference>
<feature type="region of interest" description="Disordered" evidence="1">
    <location>
        <begin position="1"/>
        <end position="32"/>
    </location>
</feature>
<protein>
    <submittedName>
        <fullName evidence="3">Uncharacterized protein</fullName>
    </submittedName>
</protein>
<evidence type="ECO:0000313" key="3">
    <source>
        <dbReference type="EMBL" id="GEO16339.1"/>
    </source>
</evidence>
<keyword evidence="2" id="KW-0812">Transmembrane</keyword>
<feature type="transmembrane region" description="Helical" evidence="2">
    <location>
        <begin position="354"/>
        <end position="373"/>
    </location>
</feature>
<gene>
    <name evidence="3" type="ORF">MAE02_40350</name>
</gene>
<evidence type="ECO:0000256" key="1">
    <source>
        <dbReference type="SAM" id="MobiDB-lite"/>
    </source>
</evidence>
<feature type="transmembrane region" description="Helical" evidence="2">
    <location>
        <begin position="423"/>
        <end position="448"/>
    </location>
</feature>
<keyword evidence="2" id="KW-1133">Transmembrane helix</keyword>
<feature type="transmembrane region" description="Helical" evidence="2">
    <location>
        <begin position="208"/>
        <end position="233"/>
    </location>
</feature>